<dbReference type="PANTHER" id="PTHR48006:SF44">
    <property type="entry name" value="PROTEIN KINASE DOMAIN-CONTAINING PROTEIN"/>
    <property type="match status" value="1"/>
</dbReference>
<dbReference type="GO" id="GO:0005524">
    <property type="term" value="F:ATP binding"/>
    <property type="evidence" value="ECO:0007669"/>
    <property type="project" value="UniProtKB-KW"/>
</dbReference>
<dbReference type="AlphaFoldDB" id="B9S8G2"/>
<keyword evidence="4" id="KW-0597">Phosphoprotein</keyword>
<dbReference type="EMBL" id="EQ973891">
    <property type="protein sequence ID" value="EEF40139.1"/>
    <property type="molecule type" value="Genomic_DNA"/>
</dbReference>
<proteinExistence type="predicted"/>
<keyword evidence="9" id="KW-0675">Receptor</keyword>
<dbReference type="Pfam" id="PF11721">
    <property type="entry name" value="Malectin"/>
    <property type="match status" value="1"/>
</dbReference>
<dbReference type="InterPro" id="IPR051824">
    <property type="entry name" value="LRR_Rcpt-Like_S/T_Kinase"/>
</dbReference>
<evidence type="ECO:0000256" key="2">
    <source>
        <dbReference type="ARBA" id="ARBA00012513"/>
    </source>
</evidence>
<accession>B9S8G2</accession>
<comment type="catalytic activity">
    <reaction evidence="12">
        <text>L-seryl-[protein] + ATP = O-phospho-L-seryl-[protein] + ADP + H(+)</text>
        <dbReference type="Rhea" id="RHEA:17989"/>
        <dbReference type="Rhea" id="RHEA-COMP:9863"/>
        <dbReference type="Rhea" id="RHEA-COMP:11604"/>
        <dbReference type="ChEBI" id="CHEBI:15378"/>
        <dbReference type="ChEBI" id="CHEBI:29999"/>
        <dbReference type="ChEBI" id="CHEBI:30616"/>
        <dbReference type="ChEBI" id="CHEBI:83421"/>
        <dbReference type="ChEBI" id="CHEBI:456216"/>
        <dbReference type="EC" id="2.7.11.1"/>
    </reaction>
</comment>
<evidence type="ECO:0000256" key="12">
    <source>
        <dbReference type="ARBA" id="ARBA00048679"/>
    </source>
</evidence>
<dbReference type="InParanoid" id="B9S8G2"/>
<gene>
    <name evidence="14" type="ORF">RCOM_1252850</name>
</gene>
<keyword evidence="3" id="KW-0723">Serine/threonine-protein kinase</keyword>
<dbReference type="GO" id="GO:0004674">
    <property type="term" value="F:protein serine/threonine kinase activity"/>
    <property type="evidence" value="ECO:0007669"/>
    <property type="project" value="UniProtKB-KW"/>
</dbReference>
<name>B9S8G2_RICCO</name>
<evidence type="ECO:0000259" key="13">
    <source>
        <dbReference type="Pfam" id="PF11721"/>
    </source>
</evidence>
<keyword evidence="15" id="KW-1185">Reference proteome</keyword>
<dbReference type="InterPro" id="IPR011009">
    <property type="entry name" value="Kinase-like_dom_sf"/>
</dbReference>
<evidence type="ECO:0000313" key="15">
    <source>
        <dbReference type="Proteomes" id="UP000008311"/>
    </source>
</evidence>
<keyword evidence="7" id="KW-0547">Nucleotide-binding</keyword>
<evidence type="ECO:0000256" key="3">
    <source>
        <dbReference type="ARBA" id="ARBA00022527"/>
    </source>
</evidence>
<feature type="domain" description="Malectin" evidence="13">
    <location>
        <begin position="40"/>
        <end position="111"/>
    </location>
</feature>
<dbReference type="STRING" id="3988.B9S8G2"/>
<keyword evidence="6" id="KW-0732">Signal</keyword>
<evidence type="ECO:0000256" key="4">
    <source>
        <dbReference type="ARBA" id="ARBA00022553"/>
    </source>
</evidence>
<dbReference type="GO" id="GO:0016020">
    <property type="term" value="C:membrane"/>
    <property type="evidence" value="ECO:0007669"/>
    <property type="project" value="UniProtKB-SubCell"/>
</dbReference>
<evidence type="ECO:0000256" key="6">
    <source>
        <dbReference type="ARBA" id="ARBA00022729"/>
    </source>
</evidence>
<evidence type="ECO:0000256" key="1">
    <source>
        <dbReference type="ARBA" id="ARBA00004479"/>
    </source>
</evidence>
<sequence>MWRLSNGVQYHADSQPDGESTFFLSDDKSWGYRDNKDPNSKGKHIFDVAIQGRKVLENFNIRETAMGVNRTVTLEFTAAVRNNRLEVHLYWTGKGSIRIPMEYYGPLISAISVSPAVICKLRSPGRKKLQRKELKGIELLSEGSFNFRQIKAATQNFNPVNKIGEGGYIFKWDSNSCQTIVIKMKARNSRLLGCCTEDNQLLLVYEYMENNSLAHALFCKFRGDKIETQLGKQVQNLPWSS</sequence>
<evidence type="ECO:0000256" key="9">
    <source>
        <dbReference type="ARBA" id="ARBA00023170"/>
    </source>
</evidence>
<protein>
    <recommendedName>
        <fullName evidence="2">non-specific serine/threonine protein kinase</fullName>
        <ecNumber evidence="2">2.7.11.1</ecNumber>
    </recommendedName>
</protein>
<keyword evidence="3" id="KW-0418">Kinase</keyword>
<dbReference type="Gene3D" id="2.60.120.430">
    <property type="entry name" value="Galactose-binding lectin"/>
    <property type="match status" value="1"/>
</dbReference>
<dbReference type="PANTHER" id="PTHR48006">
    <property type="entry name" value="LEUCINE-RICH REPEAT-CONTAINING PROTEIN DDB_G0281931-RELATED"/>
    <property type="match status" value="1"/>
</dbReference>
<keyword evidence="10" id="KW-0325">Glycoprotein</keyword>
<evidence type="ECO:0000313" key="14">
    <source>
        <dbReference type="EMBL" id="EEF40139.1"/>
    </source>
</evidence>
<dbReference type="InterPro" id="IPR021720">
    <property type="entry name" value="Malectin_dom"/>
</dbReference>
<evidence type="ECO:0000256" key="5">
    <source>
        <dbReference type="ARBA" id="ARBA00022679"/>
    </source>
</evidence>
<dbReference type="EC" id="2.7.11.1" evidence="2"/>
<evidence type="ECO:0000256" key="11">
    <source>
        <dbReference type="ARBA" id="ARBA00047899"/>
    </source>
</evidence>
<reference evidence="15" key="1">
    <citation type="journal article" date="2010" name="Nat. Biotechnol.">
        <title>Draft genome sequence of the oilseed species Ricinus communis.</title>
        <authorList>
            <person name="Chan A.P."/>
            <person name="Crabtree J."/>
            <person name="Zhao Q."/>
            <person name="Lorenzi H."/>
            <person name="Orvis J."/>
            <person name="Puiu D."/>
            <person name="Melake-Berhan A."/>
            <person name="Jones K.M."/>
            <person name="Redman J."/>
            <person name="Chen G."/>
            <person name="Cahoon E.B."/>
            <person name="Gedil M."/>
            <person name="Stanke M."/>
            <person name="Haas B.J."/>
            <person name="Wortman J.R."/>
            <person name="Fraser-Liggett C.M."/>
            <person name="Ravel J."/>
            <person name="Rabinowicz P.D."/>
        </authorList>
    </citation>
    <scope>NUCLEOTIDE SEQUENCE [LARGE SCALE GENOMIC DNA]</scope>
    <source>
        <strain evidence="15">cv. Hale</strain>
    </source>
</reference>
<dbReference type="Gene3D" id="1.10.510.10">
    <property type="entry name" value="Transferase(Phosphotransferase) domain 1"/>
    <property type="match status" value="1"/>
</dbReference>
<evidence type="ECO:0000256" key="7">
    <source>
        <dbReference type="ARBA" id="ARBA00022741"/>
    </source>
</evidence>
<organism evidence="14 15">
    <name type="scientific">Ricinus communis</name>
    <name type="common">Castor bean</name>
    <dbReference type="NCBI Taxonomy" id="3988"/>
    <lineage>
        <taxon>Eukaryota</taxon>
        <taxon>Viridiplantae</taxon>
        <taxon>Streptophyta</taxon>
        <taxon>Embryophyta</taxon>
        <taxon>Tracheophyta</taxon>
        <taxon>Spermatophyta</taxon>
        <taxon>Magnoliopsida</taxon>
        <taxon>eudicotyledons</taxon>
        <taxon>Gunneridae</taxon>
        <taxon>Pentapetalae</taxon>
        <taxon>rosids</taxon>
        <taxon>fabids</taxon>
        <taxon>Malpighiales</taxon>
        <taxon>Euphorbiaceae</taxon>
        <taxon>Acalyphoideae</taxon>
        <taxon>Acalypheae</taxon>
        <taxon>Ricinus</taxon>
    </lineage>
</organism>
<comment type="catalytic activity">
    <reaction evidence="11">
        <text>L-threonyl-[protein] + ATP = O-phospho-L-threonyl-[protein] + ADP + H(+)</text>
        <dbReference type="Rhea" id="RHEA:46608"/>
        <dbReference type="Rhea" id="RHEA-COMP:11060"/>
        <dbReference type="Rhea" id="RHEA-COMP:11605"/>
        <dbReference type="ChEBI" id="CHEBI:15378"/>
        <dbReference type="ChEBI" id="CHEBI:30013"/>
        <dbReference type="ChEBI" id="CHEBI:30616"/>
        <dbReference type="ChEBI" id="CHEBI:61977"/>
        <dbReference type="ChEBI" id="CHEBI:456216"/>
        <dbReference type="EC" id="2.7.11.1"/>
    </reaction>
</comment>
<keyword evidence="8" id="KW-0067">ATP-binding</keyword>
<keyword evidence="5" id="KW-0808">Transferase</keyword>
<evidence type="ECO:0000256" key="10">
    <source>
        <dbReference type="ARBA" id="ARBA00023180"/>
    </source>
</evidence>
<comment type="subcellular location">
    <subcellularLocation>
        <location evidence="1">Membrane</location>
        <topology evidence="1">Single-pass type I membrane protein</topology>
    </subcellularLocation>
</comment>
<dbReference type="Proteomes" id="UP000008311">
    <property type="component" value="Unassembled WGS sequence"/>
</dbReference>
<evidence type="ECO:0000256" key="8">
    <source>
        <dbReference type="ARBA" id="ARBA00022840"/>
    </source>
</evidence>
<dbReference type="SUPFAM" id="SSF56112">
    <property type="entry name" value="Protein kinase-like (PK-like)"/>
    <property type="match status" value="1"/>
</dbReference>